<evidence type="ECO:0000256" key="13">
    <source>
        <dbReference type="ARBA" id="ARBA00024662"/>
    </source>
</evidence>
<evidence type="ECO:0000256" key="6">
    <source>
        <dbReference type="ARBA" id="ARBA00022581"/>
    </source>
</evidence>
<comment type="subcellular location">
    <subcellularLocation>
        <location evidence="15">Virion</location>
    </subcellularLocation>
    <subcellularLocation>
        <location evidence="15">Host nucleus</location>
    </subcellularLocation>
</comment>
<keyword evidence="19" id="KW-1185">Reference proteome</keyword>
<feature type="domain" description="Adenovirus Pll hexon C-terminal" evidence="17">
    <location>
        <begin position="602"/>
        <end position="832"/>
    </location>
</feature>
<dbReference type="InterPro" id="IPR016110">
    <property type="entry name" value="Adenovirus_Pll_hexon_sub3"/>
</dbReference>
<comment type="subunit">
    <text evidence="15">Homotrimer.</text>
</comment>
<keyword evidence="10" id="KW-1176">Cytoplasmic inwards viral transport</keyword>
<dbReference type="GO" id="GO:0039623">
    <property type="term" value="C:T=25 icosahedral viral capsid"/>
    <property type="evidence" value="ECO:0007669"/>
    <property type="project" value="UniProtKB-UniRule"/>
</dbReference>
<dbReference type="GO" id="GO:0043657">
    <property type="term" value="C:host cell"/>
    <property type="evidence" value="ECO:0007669"/>
    <property type="project" value="GOC"/>
</dbReference>
<dbReference type="InterPro" id="IPR016107">
    <property type="entry name" value="Adenovirus_Pll_hexon_N"/>
</dbReference>
<evidence type="ECO:0000256" key="15">
    <source>
        <dbReference type="RuleBase" id="RU361265"/>
    </source>
</evidence>
<dbReference type="GO" id="GO:0046718">
    <property type="term" value="P:symbiont entry into host cell"/>
    <property type="evidence" value="ECO:0007669"/>
    <property type="project" value="UniProtKB-UniRule"/>
</dbReference>
<organismHost>
    <name type="scientific">Bos taurus</name>
    <name type="common">Bovine</name>
    <dbReference type="NCBI Taxonomy" id="9913"/>
</organismHost>
<keyword evidence="3" id="KW-0597">Phosphoprotein</keyword>
<keyword evidence="5 15" id="KW-1048">Host nucleus</keyword>
<comment type="function">
    <text evidence="13">Major capsid protein that self-associates to form 240 hexon trimers, each in the shape of a hexagon, building most of the pseudo T=25 capsid. Assembled into trimeric units with the help of the chaperone shutoff protein. Transported by pre-protein VI to the nucleus where it associates with other structural proteins to form an empty capsid. Might be involved, through its interaction with host dyneins, in the intracellular microtubule-dependent transport of incoming viral capsid to the nucleus.</text>
</comment>
<evidence type="ECO:0000256" key="7">
    <source>
        <dbReference type="ARBA" id="ARBA00022844"/>
    </source>
</evidence>
<evidence type="ECO:0000256" key="4">
    <source>
        <dbReference type="ARBA" id="ARBA00022561"/>
    </source>
</evidence>
<evidence type="ECO:0000259" key="16">
    <source>
        <dbReference type="Pfam" id="PF01065"/>
    </source>
</evidence>
<dbReference type="Proteomes" id="UP000595620">
    <property type="component" value="Segment"/>
</dbReference>
<evidence type="ECO:0000313" key="19">
    <source>
        <dbReference type="Proteomes" id="UP000595620"/>
    </source>
</evidence>
<evidence type="ECO:0000313" key="18">
    <source>
        <dbReference type="EMBL" id="BCO10929.1"/>
    </source>
</evidence>
<evidence type="ECO:0000256" key="5">
    <source>
        <dbReference type="ARBA" id="ARBA00022562"/>
    </source>
</evidence>
<dbReference type="Gene3D" id="3.90.249.10">
    <property type="entry name" value="Hexon Major Viral Coat Protein, domain 3"/>
    <property type="match status" value="2"/>
</dbReference>
<evidence type="ECO:0000256" key="14">
    <source>
        <dbReference type="ARBA" id="ARBA00032254"/>
    </source>
</evidence>
<dbReference type="Pfam" id="PF03678">
    <property type="entry name" value="Adeno_hexon_C"/>
    <property type="match status" value="1"/>
</dbReference>
<evidence type="ECO:0000256" key="8">
    <source>
        <dbReference type="ARBA" id="ARBA00022921"/>
    </source>
</evidence>
<dbReference type="EMBL" id="LC597488">
    <property type="protein sequence ID" value="BCO10929.1"/>
    <property type="molecule type" value="Genomic_DNA"/>
</dbReference>
<evidence type="ECO:0000259" key="17">
    <source>
        <dbReference type="Pfam" id="PF03678"/>
    </source>
</evidence>
<evidence type="ECO:0000256" key="3">
    <source>
        <dbReference type="ARBA" id="ARBA00022553"/>
    </source>
</evidence>
<dbReference type="Gene3D" id="2.70.9.10">
    <property type="entry name" value="Adenovirus Type 2 Hexon, domain 4"/>
    <property type="match status" value="2"/>
</dbReference>
<keyword evidence="9" id="KW-1177">Microtubular inwards viral transport</keyword>
<dbReference type="InterPro" id="IPR016108">
    <property type="entry name" value="Adenovirus_Pll_hexon_C"/>
</dbReference>
<dbReference type="InterPro" id="IPR044942">
    <property type="entry name" value="Adenovirus_Pll_hexon_sub2"/>
</dbReference>
<dbReference type="Gene3D" id="3.90.39.10">
    <property type="entry name" value="Hexon Major Viral Coat Protein, domain 2"/>
    <property type="match status" value="1"/>
</dbReference>
<keyword evidence="12" id="KW-1160">Virus entry into host cell</keyword>
<accession>A0A7R7FRK6</accession>
<keyword evidence="11 15" id="KW-1148">T=25 icosahedral capsid protein</keyword>
<name>A0A7R7FRK6_ADEB7</name>
<proteinExistence type="evidence at transcript level"/>
<evidence type="ECO:0000256" key="12">
    <source>
        <dbReference type="ARBA" id="ARBA00023296"/>
    </source>
</evidence>
<keyword evidence="6" id="KW-0945">Host-virus interaction</keyword>
<sequence length="928" mass="104957">MELIILQEDTVIKNTFYLQMEPQREFFHIAGRNAREYLSENLVQFISATQSFFNLGEKFRDPFVAPSSGVTTDRSQKLQLRIVPIQTEDNDNFYKTRFTLNVGDNRVADLGSAYFDIEGVIDRGPSFKPYGGTAYNPLAPKSALPNTAFKDNDETIYVAQLPQIYTANDKGVQEARQVNIDTINPNPQVGAFPDYSSTKVNTTTHGGAGRILSAESEGEIFPAYGSYCRPQAATGAISTEAITKVYLNSTGTVDRVSGVVAVDKVNRLHPDCHYLEYTDEGKATAISNRPNYIGFRDNFIGLMYYNNGSNAGTFSSQTQQLNIVLDLNDRNSELSYQYLLADIADRYKFFSLWNQAVDSYDSYVRILHNEGYEEGPPALSFPSQGVQNYFSPPDSGNEMTVDEGRNTATKTDETKAYLGYGNIPSLEMNLAANLQRTFLWANVAMYLPDRLKVTPNEVILPPDQNSYGYMNGRVPIANIIDTWTNIGARWSLDVMDTVNPFNHHRNTGLKYRSQLLGNGRYCKFHIQVPQKFFAIKNLLLLPGTYNYEWYFRKDPNMIFQSTLGNDLRVDGANIVYTNINLYVSFFPMNYDTVSELELMLRNATNDQNFADYLGAVNNLYQIPANTNTIVVNVPDRSWGAFRGWSFNRLKASETPMLGATKDPNFTYSGTIPLLDGTFYLTHTFQKVSIQWDSSVPWPGDDRLLIPNWFEIKRDVNMDAEGYTMSQSSITKDWFMVQMAANYNQAYQGYKLPSHSKYYGFVENFQPMTRQVPTYGNGIFDLYNAYVLDSTNMQIWNNCGLESKTSAPPIRSNTGHLYVANWPYPLIGPQAIEEQQTERKFLCDKYMWQIPFSSNFLNMGNLTDLGQSVLYTNSSHSLNMVFTVDSMPETTYLMLLFGVFDQVVINQPTRSGISVAYLRLPFSAGSATT</sequence>
<dbReference type="GO" id="GO:0075521">
    <property type="term" value="P:microtubule-dependent intracellular transport of viral material towards nucleus"/>
    <property type="evidence" value="ECO:0007669"/>
    <property type="project" value="UniProtKB-UniRule"/>
</dbReference>
<comment type="similarity">
    <text evidence="1 15">Belongs to the adenoviridae hexon protein family.</text>
</comment>
<evidence type="ECO:0000256" key="2">
    <source>
        <dbReference type="ARBA" id="ARBA00019716"/>
    </source>
</evidence>
<feature type="domain" description="Adenovirus Pll hexon N-terminal" evidence="16">
    <location>
        <begin position="21"/>
        <end position="601"/>
    </location>
</feature>
<dbReference type="InterPro" id="IPR016112">
    <property type="entry name" value="VP_dsDNA_II"/>
</dbReference>
<evidence type="ECO:0000256" key="9">
    <source>
        <dbReference type="ARBA" id="ARBA00022952"/>
    </source>
</evidence>
<keyword evidence="7 15" id="KW-0946">Virion</keyword>
<evidence type="ECO:0000256" key="1">
    <source>
        <dbReference type="ARBA" id="ARBA00008659"/>
    </source>
</evidence>
<keyword evidence="8 15" id="KW-0426">Late protein</keyword>
<protein>
    <recommendedName>
        <fullName evidence="2 15">Hexon protein</fullName>
        <shortName evidence="15">CP-H</shortName>
    </recommendedName>
    <alternativeName>
        <fullName evidence="14 15">Protein II</fullName>
    </alternativeName>
</protein>
<dbReference type="GO" id="GO:0042025">
    <property type="term" value="C:host cell nucleus"/>
    <property type="evidence" value="ECO:0007669"/>
    <property type="project" value="UniProtKB-SubCell"/>
</dbReference>
<comment type="induction">
    <text evidence="15">Expressed in the late phase of the viral replicative cycle.</text>
</comment>
<dbReference type="Pfam" id="PF01065">
    <property type="entry name" value="Adeno_hexon"/>
    <property type="match status" value="1"/>
</dbReference>
<organism evidence="18">
    <name type="scientific">Bovine adenovirus 7</name>
    <name type="common">BAdV-7</name>
    <dbReference type="NCBI Taxonomy" id="10511"/>
    <lineage>
        <taxon>Viruses</taxon>
        <taxon>Varidnaviria</taxon>
        <taxon>Bamfordvirae</taxon>
        <taxon>Preplasmiviricota</taxon>
        <taxon>Polisuviricotina</taxon>
        <taxon>Pharingeaviricetes</taxon>
        <taxon>Rowavirales</taxon>
        <taxon>Adenoviridae</taxon>
        <taxon>Barthadenovirus</taxon>
        <taxon>Barthadenovirus bosseptimum</taxon>
        <taxon>Bovine adenovirus F</taxon>
    </lineage>
</organism>
<evidence type="ECO:0000256" key="11">
    <source>
        <dbReference type="ARBA" id="ARBA00023275"/>
    </source>
</evidence>
<keyword evidence="4 15" id="KW-0167">Capsid protein</keyword>
<dbReference type="SUPFAM" id="SSF49749">
    <property type="entry name" value="Group II dsDNA viruses VP"/>
    <property type="match status" value="2"/>
</dbReference>
<evidence type="ECO:0000256" key="10">
    <source>
        <dbReference type="ARBA" id="ARBA00023120"/>
    </source>
</evidence>
<reference evidence="18" key="1">
    <citation type="submission" date="2020-12" db="EMBL/GenBank/DDBJ databases">
        <title>Complete genome sequence of bovine adenovirus type 7 strain Fukuroi.</title>
        <authorList>
            <person name="Kumagai A."/>
            <person name="Hatama S."/>
        </authorList>
    </citation>
    <scope>NUCLEOTIDE SEQUENCE [LARGE SCALE GENOMIC DNA]</scope>
    <source>
        <strain evidence="18">Fukuroi</strain>
    </source>
</reference>